<dbReference type="SMART" id="SM00054">
    <property type="entry name" value="EFh"/>
    <property type="match status" value="3"/>
</dbReference>
<keyword evidence="15" id="KW-1185">Reference proteome</keyword>
<keyword evidence="9 11" id="KW-0472">Membrane</keyword>
<feature type="domain" description="EF-hand" evidence="12">
    <location>
        <begin position="203"/>
        <end position="238"/>
    </location>
</feature>
<dbReference type="KEGG" id="aqu:100638974"/>
<gene>
    <name evidence="14" type="primary">100638974</name>
</gene>
<dbReference type="InterPro" id="IPR011992">
    <property type="entry name" value="EF-hand-dom_pair"/>
</dbReference>
<dbReference type="InterPro" id="IPR002048">
    <property type="entry name" value="EF_hand_dom"/>
</dbReference>
<dbReference type="SFLD" id="SFLDG01169">
    <property type="entry name" value="NADPH_oxidase_subgroup_(NOX)"/>
    <property type="match status" value="1"/>
</dbReference>
<dbReference type="EnsemblMetazoa" id="XM_019994757.1">
    <property type="protein sequence ID" value="XP_019850316.1"/>
    <property type="gene ID" value="LOC100638974"/>
</dbReference>
<evidence type="ECO:0000313" key="14">
    <source>
        <dbReference type="EnsemblMetazoa" id="Aqu2.1.36084_001"/>
    </source>
</evidence>
<evidence type="ECO:0008006" key="16">
    <source>
        <dbReference type="Google" id="ProtNLM"/>
    </source>
</evidence>
<keyword evidence="6" id="KW-0521">NADP</keyword>
<keyword evidence="7 11" id="KW-1133">Transmembrane helix</keyword>
<dbReference type="InterPro" id="IPR050369">
    <property type="entry name" value="RBOH/FRE"/>
</dbReference>
<reference evidence="14" key="2">
    <citation type="submission" date="2017-05" db="UniProtKB">
        <authorList>
            <consortium name="EnsemblMetazoa"/>
        </authorList>
    </citation>
    <scope>IDENTIFICATION</scope>
</reference>
<evidence type="ECO:0000256" key="1">
    <source>
        <dbReference type="ARBA" id="ARBA00004141"/>
    </source>
</evidence>
<comment type="subcellular location">
    <subcellularLocation>
        <location evidence="1">Membrane</location>
        <topology evidence="1">Multi-pass membrane protein</topology>
    </subcellularLocation>
</comment>
<feature type="domain" description="FAD-binding FR-type" evidence="13">
    <location>
        <begin position="554"/>
        <end position="673"/>
    </location>
</feature>
<keyword evidence="2" id="KW-0285">Flavoprotein</keyword>
<dbReference type="InterPro" id="IPR013130">
    <property type="entry name" value="Fe3_Rdtase_TM_dom"/>
</dbReference>
<keyword evidence="5" id="KW-0106">Calcium</keyword>
<dbReference type="Gene3D" id="2.40.30.10">
    <property type="entry name" value="Translation factors"/>
    <property type="match status" value="1"/>
</dbReference>
<evidence type="ECO:0000256" key="8">
    <source>
        <dbReference type="ARBA" id="ARBA00023002"/>
    </source>
</evidence>
<evidence type="ECO:0000256" key="7">
    <source>
        <dbReference type="ARBA" id="ARBA00022989"/>
    </source>
</evidence>
<dbReference type="SUPFAM" id="SSF52343">
    <property type="entry name" value="Ferredoxin reductase-like, C-terminal NADP-linked domain"/>
    <property type="match status" value="1"/>
</dbReference>
<feature type="transmembrane region" description="Helical" evidence="11">
    <location>
        <begin position="541"/>
        <end position="559"/>
    </location>
</feature>
<dbReference type="GO" id="GO:0005509">
    <property type="term" value="F:calcium ion binding"/>
    <property type="evidence" value="ECO:0007669"/>
    <property type="project" value="InterPro"/>
</dbReference>
<dbReference type="SUPFAM" id="SSF47473">
    <property type="entry name" value="EF-hand"/>
    <property type="match status" value="2"/>
</dbReference>
<evidence type="ECO:0000259" key="12">
    <source>
        <dbReference type="PROSITE" id="PS50222"/>
    </source>
</evidence>
<dbReference type="InterPro" id="IPR017927">
    <property type="entry name" value="FAD-bd_FR_type"/>
</dbReference>
<dbReference type="EnsemblMetazoa" id="Aqu2.1.36084_001">
    <property type="protein sequence ID" value="Aqu2.1.36084_001"/>
    <property type="gene ID" value="Aqu2.1.36084"/>
</dbReference>
<accession>A0A1X7V8H3</accession>
<dbReference type="STRING" id="400682.A0A1X7V8H3"/>
<organism evidence="14">
    <name type="scientific">Amphimedon queenslandica</name>
    <name type="common">Sponge</name>
    <dbReference type="NCBI Taxonomy" id="400682"/>
    <lineage>
        <taxon>Eukaryota</taxon>
        <taxon>Metazoa</taxon>
        <taxon>Porifera</taxon>
        <taxon>Demospongiae</taxon>
        <taxon>Heteroscleromorpha</taxon>
        <taxon>Haplosclerida</taxon>
        <taxon>Niphatidae</taxon>
        <taxon>Amphimedon</taxon>
    </lineage>
</organism>
<evidence type="ECO:0000256" key="3">
    <source>
        <dbReference type="ARBA" id="ARBA00022692"/>
    </source>
</evidence>
<evidence type="ECO:0000256" key="11">
    <source>
        <dbReference type="SAM" id="Phobius"/>
    </source>
</evidence>
<dbReference type="Gene3D" id="1.10.238.10">
    <property type="entry name" value="EF-hand"/>
    <property type="match status" value="1"/>
</dbReference>
<evidence type="ECO:0000259" key="13">
    <source>
        <dbReference type="PROSITE" id="PS51384"/>
    </source>
</evidence>
<dbReference type="InterPro" id="IPR039261">
    <property type="entry name" value="FNR_nucleotide-bd"/>
</dbReference>
<dbReference type="Pfam" id="PF08030">
    <property type="entry name" value="NAD_binding_6"/>
    <property type="match status" value="1"/>
</dbReference>
<sequence length="926" mass="106387">MATMSSEVFISENEADLPEDQQVKGNEKSAILDRLGEVFSSVTVDGYLTVKDLSQAMTSHKDFSCMLFELIDVCSIGSVSPGEVIKAVTKLQKGNKKYLKRNDMKWFENKIWHVARNNNNSLKKDQFQELFEVDGFVVKFSELLLGGTDRINVSDMLQSFQLVLISDTEDNSLLWYERKFSAVMDGNKQVKFEEFKKALNITKSTFFAERFFQIFDTDHSGSVSVKELIDGLTIVIHGSQVDKLKFLFMVYDVDGNGYIDFEELKTVLRSCMDESALNLSDENLNELTNTLFEAADADRSGEISFDELKQELERHPEIVNNLTVSAASWLQPNSQKRSCFEHVPHWLKWKYIRNNIPLIFCIALWISVNVILFVEAAMRHKDKGTFVLIARGCGQCLNFNPVIVLSLMMRKCMTWLRSSRVSGLLPLDQYIELHKLTGYAILFYSTLHFLAHLANFSSREIQGIETNFTMWMYLFGVGTDLGWVGGMAGLTGFLLLIIIAIMFICALPFIRRSGHFQVFYWTHNLYIAWYIILILHGPNFWKWFAVPAIIYIGEFVLRLKIIKLVRYGKTYIEEGILLPSKVVHLVITRPGNFNFYPGDYVFIQIPKVAKYEWHPFTISSAPEKQGVFWLHIRAVGTWTERLYKLFEAKNKRKSKGSVPLQLLTQPKIHHPVSNKVAPIAITATEDEEHPMAATDRHNGQNFGHMQYDPVVIQVQLDNENEEAIEVFFDGPYGSPSVHIFQAEHAVLIGAGIGVTPFASILQSIMIRYQNGRQVCPRCNHHWTGDIPPTIMTLKKVDFFWINRHQKYFEWFVSLLSQLEIEQMESGFNRFLDMHMYMTSALDKTDMKAIGLHMALDLLHKKEKRDLITGLKTRTQAGRPNWEEVFATINCEKKGKVTVFYCGLPSLGKILQKYCVKYGFGFRKENF</sequence>
<feature type="transmembrane region" description="Helical" evidence="11">
    <location>
        <begin position="386"/>
        <end position="409"/>
    </location>
</feature>
<dbReference type="Pfam" id="PF13202">
    <property type="entry name" value="EF-hand_5"/>
    <property type="match status" value="1"/>
</dbReference>
<evidence type="ECO:0000256" key="5">
    <source>
        <dbReference type="ARBA" id="ARBA00022837"/>
    </source>
</evidence>
<dbReference type="GO" id="GO:0043020">
    <property type="term" value="C:NADPH oxidase complex"/>
    <property type="evidence" value="ECO:0007669"/>
    <property type="project" value="TreeGrafter"/>
</dbReference>
<dbReference type="PANTHER" id="PTHR11972">
    <property type="entry name" value="NADPH OXIDASE"/>
    <property type="match status" value="1"/>
</dbReference>
<dbReference type="AlphaFoldDB" id="A0A1X7V8H3"/>
<feature type="transmembrane region" description="Helical" evidence="11">
    <location>
        <begin position="356"/>
        <end position="374"/>
    </location>
</feature>
<feature type="transmembrane region" description="Helical" evidence="11">
    <location>
        <begin position="492"/>
        <end position="511"/>
    </location>
</feature>
<dbReference type="InterPro" id="IPR017938">
    <property type="entry name" value="Riboflavin_synthase-like_b-brl"/>
</dbReference>
<dbReference type="OrthoDB" id="167398at2759"/>
<dbReference type="GO" id="GO:0016175">
    <property type="term" value="F:superoxide-generating NAD(P)H oxidase activity"/>
    <property type="evidence" value="ECO:0007669"/>
    <property type="project" value="TreeGrafter"/>
</dbReference>
<dbReference type="CDD" id="cd06186">
    <property type="entry name" value="NOX_Duox_like_FAD_NADP"/>
    <property type="match status" value="1"/>
</dbReference>
<feature type="domain" description="EF-hand" evidence="12">
    <location>
        <begin position="283"/>
        <end position="318"/>
    </location>
</feature>
<keyword evidence="8" id="KW-0560">Oxidoreductase</keyword>
<dbReference type="Gene3D" id="3.40.50.80">
    <property type="entry name" value="Nucleotide-binding domain of ferredoxin-NADP reductase (FNR) module"/>
    <property type="match status" value="1"/>
</dbReference>
<protein>
    <recommendedName>
        <fullName evidence="16">NADPH oxidase 5</fullName>
    </recommendedName>
</protein>
<evidence type="ECO:0000256" key="6">
    <source>
        <dbReference type="ARBA" id="ARBA00022857"/>
    </source>
</evidence>
<dbReference type="GO" id="GO:0042554">
    <property type="term" value="P:superoxide anion generation"/>
    <property type="evidence" value="ECO:0007669"/>
    <property type="project" value="TreeGrafter"/>
</dbReference>
<keyword evidence="4" id="KW-0274">FAD</keyword>
<dbReference type="Proteomes" id="UP000007879">
    <property type="component" value="Unassembled WGS sequence"/>
</dbReference>
<dbReference type="FunFam" id="3.40.50.80:FF:000012">
    <property type="entry name" value="NADPH oxidase, isoform B"/>
    <property type="match status" value="1"/>
</dbReference>
<name>A0A1X7V8H3_AMPQE</name>
<evidence type="ECO:0000256" key="2">
    <source>
        <dbReference type="ARBA" id="ARBA00022630"/>
    </source>
</evidence>
<dbReference type="FunFam" id="2.40.30.10:FF:000056">
    <property type="entry name" value="NADPH oxidase 5"/>
    <property type="match status" value="1"/>
</dbReference>
<dbReference type="eggNOG" id="KOG0039">
    <property type="taxonomic scope" value="Eukaryota"/>
</dbReference>
<dbReference type="PROSITE" id="PS50222">
    <property type="entry name" value="EF_HAND_2"/>
    <property type="match status" value="3"/>
</dbReference>
<keyword evidence="3 11" id="KW-0812">Transmembrane</keyword>
<dbReference type="SUPFAM" id="SSF63380">
    <property type="entry name" value="Riboflavin synthase domain-like"/>
    <property type="match status" value="1"/>
</dbReference>
<dbReference type="InterPro" id="IPR000778">
    <property type="entry name" value="Cyt_b245_heavy_chain"/>
</dbReference>
<dbReference type="PANTHER" id="PTHR11972:SF58">
    <property type="entry name" value="NADPH OXIDASE 5"/>
    <property type="match status" value="1"/>
</dbReference>
<dbReference type="CDD" id="cd00051">
    <property type="entry name" value="EFh"/>
    <property type="match status" value="2"/>
</dbReference>
<proteinExistence type="predicted"/>
<dbReference type="PRINTS" id="PR00466">
    <property type="entry name" value="GP91PHOX"/>
</dbReference>
<dbReference type="InterPro" id="IPR013121">
    <property type="entry name" value="Fe_red_NAD-bd_6"/>
</dbReference>
<dbReference type="Pfam" id="PF13499">
    <property type="entry name" value="EF-hand_7"/>
    <property type="match status" value="1"/>
</dbReference>
<dbReference type="PROSITE" id="PS51384">
    <property type="entry name" value="FAD_FR"/>
    <property type="match status" value="1"/>
</dbReference>
<reference evidence="15" key="1">
    <citation type="journal article" date="2010" name="Nature">
        <title>The Amphimedon queenslandica genome and the evolution of animal complexity.</title>
        <authorList>
            <person name="Srivastava M."/>
            <person name="Simakov O."/>
            <person name="Chapman J."/>
            <person name="Fahey B."/>
            <person name="Gauthier M.E."/>
            <person name="Mitros T."/>
            <person name="Richards G.S."/>
            <person name="Conaco C."/>
            <person name="Dacre M."/>
            <person name="Hellsten U."/>
            <person name="Larroux C."/>
            <person name="Putnam N.H."/>
            <person name="Stanke M."/>
            <person name="Adamska M."/>
            <person name="Darling A."/>
            <person name="Degnan S.M."/>
            <person name="Oakley T.H."/>
            <person name="Plachetzki D.C."/>
            <person name="Zhai Y."/>
            <person name="Adamski M."/>
            <person name="Calcino A."/>
            <person name="Cummins S.F."/>
            <person name="Goodstein D.M."/>
            <person name="Harris C."/>
            <person name="Jackson D.J."/>
            <person name="Leys S.P."/>
            <person name="Shu S."/>
            <person name="Woodcroft B.J."/>
            <person name="Vervoort M."/>
            <person name="Kosik K.S."/>
            <person name="Manning G."/>
            <person name="Degnan B.M."/>
            <person name="Rokhsar D.S."/>
        </authorList>
    </citation>
    <scope>NUCLEOTIDE SEQUENCE [LARGE SCALE GENOMIC DNA]</scope>
</reference>
<evidence type="ECO:0000313" key="15">
    <source>
        <dbReference type="Proteomes" id="UP000007879"/>
    </source>
</evidence>
<dbReference type="InterPro" id="IPR013112">
    <property type="entry name" value="FAD-bd_8"/>
</dbReference>
<dbReference type="GO" id="GO:0006952">
    <property type="term" value="P:defense response"/>
    <property type="evidence" value="ECO:0007669"/>
    <property type="project" value="TreeGrafter"/>
</dbReference>
<dbReference type="InParanoid" id="A0A1X7V8H3"/>
<dbReference type="Pfam" id="PF01794">
    <property type="entry name" value="Ferric_reduct"/>
    <property type="match status" value="1"/>
</dbReference>
<dbReference type="PROSITE" id="PS00018">
    <property type="entry name" value="EF_HAND_1"/>
    <property type="match status" value="3"/>
</dbReference>
<comment type="catalytic activity">
    <reaction evidence="10">
        <text>NADPH + 2 O2 = 2 superoxide + NADP(+) + H(+)</text>
        <dbReference type="Rhea" id="RHEA:63180"/>
        <dbReference type="ChEBI" id="CHEBI:15378"/>
        <dbReference type="ChEBI" id="CHEBI:15379"/>
        <dbReference type="ChEBI" id="CHEBI:18421"/>
        <dbReference type="ChEBI" id="CHEBI:57783"/>
        <dbReference type="ChEBI" id="CHEBI:58349"/>
    </reaction>
</comment>
<evidence type="ECO:0000256" key="9">
    <source>
        <dbReference type="ARBA" id="ARBA00023136"/>
    </source>
</evidence>
<evidence type="ECO:0000256" key="4">
    <source>
        <dbReference type="ARBA" id="ARBA00022827"/>
    </source>
</evidence>
<dbReference type="InterPro" id="IPR018247">
    <property type="entry name" value="EF_Hand_1_Ca_BS"/>
</dbReference>
<dbReference type="Pfam" id="PF08022">
    <property type="entry name" value="FAD_binding_8"/>
    <property type="match status" value="1"/>
</dbReference>
<evidence type="ECO:0000256" key="10">
    <source>
        <dbReference type="ARBA" id="ARBA00049908"/>
    </source>
</evidence>
<feature type="transmembrane region" description="Helical" evidence="11">
    <location>
        <begin position="518"/>
        <end position="535"/>
    </location>
</feature>
<feature type="domain" description="EF-hand" evidence="12">
    <location>
        <begin position="239"/>
        <end position="274"/>
    </location>
</feature>